<name>A0AB39HHK3_9BACI</name>
<dbReference type="Pfam" id="PF11116">
    <property type="entry name" value="DUF2624"/>
    <property type="match status" value="1"/>
</dbReference>
<proteinExistence type="predicted"/>
<accession>A0AB39HHK3</accession>
<reference evidence="1" key="1">
    <citation type="submission" date="2024-07" db="EMBL/GenBank/DDBJ databases">
        <title>Halotolerant mesophilic bacterium Ornithinibacillus sp. 4-3, sp. nov., isolated from soil.</title>
        <authorList>
            <person name="Sidarenka A.V."/>
            <person name="Guliayeva D.E."/>
            <person name="Leanovich S.I."/>
            <person name="Hileuskaya K.S."/>
            <person name="Akhremchuk A.E."/>
            <person name="Sikolenko M.A."/>
            <person name="Valentovich L.N."/>
        </authorList>
    </citation>
    <scope>NUCLEOTIDE SEQUENCE</scope>
    <source>
        <strain evidence="1">4-3</strain>
    </source>
</reference>
<evidence type="ECO:0000313" key="1">
    <source>
        <dbReference type="EMBL" id="XDK31367.1"/>
    </source>
</evidence>
<dbReference type="RefSeq" id="WP_368652094.1">
    <property type="nucleotide sequence ID" value="NZ_CP162599.1"/>
</dbReference>
<organism evidence="1">
    <name type="scientific">Ornithinibacillus sp. 4-3</name>
    <dbReference type="NCBI Taxonomy" id="3231488"/>
    <lineage>
        <taxon>Bacteria</taxon>
        <taxon>Bacillati</taxon>
        <taxon>Bacillota</taxon>
        <taxon>Bacilli</taxon>
        <taxon>Bacillales</taxon>
        <taxon>Bacillaceae</taxon>
        <taxon>Ornithinibacillus</taxon>
    </lineage>
</organism>
<dbReference type="EMBL" id="CP162599">
    <property type="protein sequence ID" value="XDK31367.1"/>
    <property type="molecule type" value="Genomic_DNA"/>
</dbReference>
<dbReference type="InterPro" id="IPR020277">
    <property type="entry name" value="DUF2624"/>
</dbReference>
<protein>
    <submittedName>
        <fullName evidence="1">DUF2624 family protein</fullName>
    </submittedName>
</protein>
<gene>
    <name evidence="1" type="ORF">AB4Y30_10025</name>
</gene>
<dbReference type="AlphaFoldDB" id="A0AB39HHK3"/>
<sequence length="94" mass="10990">MVNQLKKLIQHYMTNLTAKEVLTYSKKYNISISEAEAHQIVNYLQTTSIDPFKAADREKMYNELENITNSHTAQKLEHLFNSIIKLYGLEHLFS</sequence>